<dbReference type="InterPro" id="IPR036271">
    <property type="entry name" value="Tet_transcr_reg_TetR-rel_C_sf"/>
</dbReference>
<sequence>MSNKDKIAEATFLLALSHGFDNVTIKQIQDTAEVTTGAIYYHFKDKNDILLYLLNKYFLSQLDEFRRILLDYEGSTTEKLKLLFHCHIGSDIRNEIAFDMSGLEINYKDYHLLLKGIYHQHPEFRHLFHDYDLKACNLYKEVVLDLFDKKELRNDIDRNGLGLYIFSLLRGFVETWGAFPEMSVEKAIDENVKLMIDTLKK</sequence>
<gene>
    <name evidence="4" type="ORF">MBCUT_02140</name>
</gene>
<evidence type="ECO:0000256" key="1">
    <source>
        <dbReference type="ARBA" id="ARBA00023125"/>
    </source>
</evidence>
<dbReference type="STRING" id="47311.MBCUT_02140"/>
<dbReference type="OrthoDB" id="77321at2157"/>
<dbReference type="PROSITE" id="PS01081">
    <property type="entry name" value="HTH_TETR_1"/>
    <property type="match status" value="1"/>
</dbReference>
<name>A0A166FCM7_9EURY</name>
<dbReference type="Gene3D" id="1.10.357.10">
    <property type="entry name" value="Tetracycline Repressor, domain 2"/>
    <property type="match status" value="1"/>
</dbReference>
<dbReference type="PANTHER" id="PTHR43479">
    <property type="entry name" value="ACREF/ENVCD OPERON REPRESSOR-RELATED"/>
    <property type="match status" value="1"/>
</dbReference>
<dbReference type="AlphaFoldDB" id="A0A166FCM7"/>
<evidence type="ECO:0000313" key="5">
    <source>
        <dbReference type="Proteomes" id="UP000077275"/>
    </source>
</evidence>
<dbReference type="EMBL" id="LWMW01000033">
    <property type="protein sequence ID" value="KZX17539.1"/>
    <property type="molecule type" value="Genomic_DNA"/>
</dbReference>
<keyword evidence="5" id="KW-1185">Reference proteome</keyword>
<dbReference type="InterPro" id="IPR023772">
    <property type="entry name" value="DNA-bd_HTH_TetR-type_CS"/>
</dbReference>
<proteinExistence type="predicted"/>
<dbReference type="PROSITE" id="PS50977">
    <property type="entry name" value="HTH_TETR_2"/>
    <property type="match status" value="1"/>
</dbReference>
<dbReference type="GO" id="GO:0003677">
    <property type="term" value="F:DNA binding"/>
    <property type="evidence" value="ECO:0007669"/>
    <property type="project" value="UniProtKB-UniRule"/>
</dbReference>
<dbReference type="Proteomes" id="UP000077275">
    <property type="component" value="Unassembled WGS sequence"/>
</dbReference>
<dbReference type="Gene3D" id="1.10.10.60">
    <property type="entry name" value="Homeodomain-like"/>
    <property type="match status" value="1"/>
</dbReference>
<evidence type="ECO:0000259" key="3">
    <source>
        <dbReference type="PROSITE" id="PS50977"/>
    </source>
</evidence>
<evidence type="ECO:0000256" key="2">
    <source>
        <dbReference type="PROSITE-ProRule" id="PRU00335"/>
    </source>
</evidence>
<comment type="caution">
    <text evidence="4">The sequence shown here is derived from an EMBL/GenBank/DDBJ whole genome shotgun (WGS) entry which is preliminary data.</text>
</comment>
<dbReference type="InterPro" id="IPR001647">
    <property type="entry name" value="HTH_TetR"/>
</dbReference>
<feature type="DNA-binding region" description="H-T-H motif" evidence="2">
    <location>
        <begin position="24"/>
        <end position="43"/>
    </location>
</feature>
<organism evidence="4 5">
    <name type="scientific">Methanobrevibacter cuticularis</name>
    <dbReference type="NCBI Taxonomy" id="47311"/>
    <lineage>
        <taxon>Archaea</taxon>
        <taxon>Methanobacteriati</taxon>
        <taxon>Methanobacteriota</taxon>
        <taxon>Methanomada group</taxon>
        <taxon>Methanobacteria</taxon>
        <taxon>Methanobacteriales</taxon>
        <taxon>Methanobacteriaceae</taxon>
        <taxon>Methanobrevibacter</taxon>
    </lineage>
</organism>
<dbReference type="RefSeq" id="WP_067257679.1">
    <property type="nucleotide sequence ID" value="NZ_LWMW01000033.1"/>
</dbReference>
<dbReference type="Pfam" id="PF00440">
    <property type="entry name" value="TetR_N"/>
    <property type="match status" value="1"/>
</dbReference>
<dbReference type="SUPFAM" id="SSF46689">
    <property type="entry name" value="Homeodomain-like"/>
    <property type="match status" value="1"/>
</dbReference>
<accession>A0A166FCM7</accession>
<dbReference type="PATRIC" id="fig|47311.3.peg.230"/>
<protein>
    <submittedName>
        <fullName evidence="4">DNA-binding transcriptional repressor AcrR</fullName>
    </submittedName>
</protein>
<dbReference type="InterPro" id="IPR009057">
    <property type="entry name" value="Homeodomain-like_sf"/>
</dbReference>
<keyword evidence="1 2" id="KW-0238">DNA-binding</keyword>
<dbReference type="InterPro" id="IPR050624">
    <property type="entry name" value="HTH-type_Tx_Regulator"/>
</dbReference>
<feature type="domain" description="HTH tetR-type" evidence="3">
    <location>
        <begin position="1"/>
        <end position="61"/>
    </location>
</feature>
<dbReference type="PANTHER" id="PTHR43479:SF11">
    <property type="entry name" value="ACREF_ENVCD OPERON REPRESSOR-RELATED"/>
    <property type="match status" value="1"/>
</dbReference>
<dbReference type="SUPFAM" id="SSF48498">
    <property type="entry name" value="Tetracyclin repressor-like, C-terminal domain"/>
    <property type="match status" value="1"/>
</dbReference>
<evidence type="ECO:0000313" key="4">
    <source>
        <dbReference type="EMBL" id="KZX17539.1"/>
    </source>
</evidence>
<reference evidence="4 5" key="1">
    <citation type="submission" date="2016-04" db="EMBL/GenBank/DDBJ databases">
        <title>Genome sequence of Methanobrevibacter cuticularis DSM 11139.</title>
        <authorList>
            <person name="Poehlein A."/>
            <person name="Seedorf H."/>
            <person name="Daniel R."/>
        </authorList>
    </citation>
    <scope>NUCLEOTIDE SEQUENCE [LARGE SCALE GENOMIC DNA]</scope>
    <source>
        <strain evidence="4 5">DSM 11139</strain>
    </source>
</reference>